<keyword evidence="5" id="KW-1185">Reference proteome</keyword>
<sequence length="157" mass="17987">MPDSNNPASLNFIPATVPNAELLRTLVHRCYTSDHIPINDQHIRTGLDQLLRDSSLGHAWLIYRDQQLAGYTILTFGFDIEFGGRYALITDLYIEPAHRRLGLGQQILEHLQTFCRRNSIPSLQLQVQRDNTPAHSLYIKFGFQPFDRIPMAKPIDC</sequence>
<evidence type="ECO:0000313" key="5">
    <source>
        <dbReference type="Proteomes" id="UP000003688"/>
    </source>
</evidence>
<name>B9XKL6_PEDPL</name>
<dbReference type="CDD" id="cd04301">
    <property type="entry name" value="NAT_SF"/>
    <property type="match status" value="1"/>
</dbReference>
<keyword evidence="2" id="KW-0012">Acyltransferase</keyword>
<evidence type="ECO:0000313" key="4">
    <source>
        <dbReference type="EMBL" id="EEF59686.1"/>
    </source>
</evidence>
<dbReference type="RefSeq" id="WP_007416359.1">
    <property type="nucleotide sequence ID" value="NZ_ABOX02000025.1"/>
</dbReference>
<dbReference type="PANTHER" id="PTHR43877">
    <property type="entry name" value="AMINOALKYLPHOSPHONATE N-ACETYLTRANSFERASE-RELATED-RELATED"/>
    <property type="match status" value="1"/>
</dbReference>
<dbReference type="InterPro" id="IPR050832">
    <property type="entry name" value="Bact_Acetyltransf"/>
</dbReference>
<protein>
    <submittedName>
        <fullName evidence="4">GCN5-related N-acetyltransferase</fullName>
    </submittedName>
</protein>
<dbReference type="OrthoDB" id="193056at2"/>
<accession>B9XKL6</accession>
<gene>
    <name evidence="4" type="ORF">Cflav_PD2675</name>
</gene>
<keyword evidence="1 4" id="KW-0808">Transferase</keyword>
<evidence type="ECO:0000256" key="1">
    <source>
        <dbReference type="ARBA" id="ARBA00022679"/>
    </source>
</evidence>
<dbReference type="SUPFAM" id="SSF55729">
    <property type="entry name" value="Acyl-CoA N-acyltransferases (Nat)"/>
    <property type="match status" value="1"/>
</dbReference>
<dbReference type="STRING" id="320771.Cflav_PD2675"/>
<reference evidence="4 5" key="1">
    <citation type="journal article" date="2011" name="J. Bacteriol.">
        <title>Genome sequence of 'Pedosphaera parvula' Ellin514, an aerobic Verrucomicrobial isolate from pasture soil.</title>
        <authorList>
            <person name="Kant R."/>
            <person name="van Passel M.W."/>
            <person name="Sangwan P."/>
            <person name="Palva A."/>
            <person name="Lucas S."/>
            <person name="Copeland A."/>
            <person name="Lapidus A."/>
            <person name="Glavina Del Rio T."/>
            <person name="Dalin E."/>
            <person name="Tice H."/>
            <person name="Bruce D."/>
            <person name="Goodwin L."/>
            <person name="Pitluck S."/>
            <person name="Chertkov O."/>
            <person name="Larimer F.W."/>
            <person name="Land M.L."/>
            <person name="Hauser L."/>
            <person name="Brettin T.S."/>
            <person name="Detter J.C."/>
            <person name="Han S."/>
            <person name="de Vos W.M."/>
            <person name="Janssen P.H."/>
            <person name="Smidt H."/>
        </authorList>
    </citation>
    <scope>NUCLEOTIDE SEQUENCE [LARGE SCALE GENOMIC DNA]</scope>
    <source>
        <strain evidence="4 5">Ellin514</strain>
    </source>
</reference>
<dbReference type="Proteomes" id="UP000003688">
    <property type="component" value="Unassembled WGS sequence"/>
</dbReference>
<comment type="caution">
    <text evidence="4">The sequence shown here is derived from an EMBL/GenBank/DDBJ whole genome shotgun (WGS) entry which is preliminary data.</text>
</comment>
<feature type="domain" description="N-acetyltransferase" evidence="3">
    <location>
        <begin position="10"/>
        <end position="157"/>
    </location>
</feature>
<dbReference type="Pfam" id="PF00583">
    <property type="entry name" value="Acetyltransf_1"/>
    <property type="match status" value="1"/>
</dbReference>
<dbReference type="EMBL" id="ABOX02000025">
    <property type="protein sequence ID" value="EEF59686.1"/>
    <property type="molecule type" value="Genomic_DNA"/>
</dbReference>
<dbReference type="AlphaFoldDB" id="B9XKL6"/>
<organism evidence="4 5">
    <name type="scientific">Pedosphaera parvula (strain Ellin514)</name>
    <dbReference type="NCBI Taxonomy" id="320771"/>
    <lineage>
        <taxon>Bacteria</taxon>
        <taxon>Pseudomonadati</taxon>
        <taxon>Verrucomicrobiota</taxon>
        <taxon>Pedosphaerae</taxon>
        <taxon>Pedosphaerales</taxon>
        <taxon>Pedosphaeraceae</taxon>
        <taxon>Pedosphaera</taxon>
    </lineage>
</organism>
<evidence type="ECO:0000259" key="3">
    <source>
        <dbReference type="PROSITE" id="PS51186"/>
    </source>
</evidence>
<dbReference type="PANTHER" id="PTHR43877:SF2">
    <property type="entry name" value="AMINOALKYLPHOSPHONATE N-ACETYLTRANSFERASE-RELATED"/>
    <property type="match status" value="1"/>
</dbReference>
<dbReference type="PROSITE" id="PS51186">
    <property type="entry name" value="GNAT"/>
    <property type="match status" value="1"/>
</dbReference>
<evidence type="ECO:0000256" key="2">
    <source>
        <dbReference type="ARBA" id="ARBA00023315"/>
    </source>
</evidence>
<dbReference type="InterPro" id="IPR016181">
    <property type="entry name" value="Acyl_CoA_acyltransferase"/>
</dbReference>
<dbReference type="InterPro" id="IPR000182">
    <property type="entry name" value="GNAT_dom"/>
</dbReference>
<proteinExistence type="predicted"/>
<dbReference type="Gene3D" id="3.40.630.30">
    <property type="match status" value="1"/>
</dbReference>
<dbReference type="GO" id="GO:0016747">
    <property type="term" value="F:acyltransferase activity, transferring groups other than amino-acyl groups"/>
    <property type="evidence" value="ECO:0007669"/>
    <property type="project" value="InterPro"/>
</dbReference>